<dbReference type="InterPro" id="IPR020904">
    <property type="entry name" value="Sc_DH/Rdtase_CS"/>
</dbReference>
<dbReference type="PROSITE" id="PS00061">
    <property type="entry name" value="ADH_SHORT"/>
    <property type="match status" value="1"/>
</dbReference>
<dbReference type="PANTHER" id="PTHR43639">
    <property type="entry name" value="OXIDOREDUCTASE, SHORT-CHAIN DEHYDROGENASE/REDUCTASE FAMILY (AFU_ORTHOLOGUE AFUA_5G02870)"/>
    <property type="match status" value="1"/>
</dbReference>
<evidence type="ECO:0000313" key="3">
    <source>
        <dbReference type="EMBL" id="ANY68432.1"/>
    </source>
</evidence>
<dbReference type="Gene3D" id="3.40.50.720">
    <property type="entry name" value="NAD(P)-binding Rossmann-like Domain"/>
    <property type="match status" value="1"/>
</dbReference>
<sequence>MDLTGKVALVTGAGTGIGQGVAIQLAQCGAKVVIHYNRSDAGAKETLAQIQAAGGEAVLVQADVASKAEIERLMKQAAHAFPAAEADGTIDILVNNAALQLNYGLFDHDETSFDRMMNINLKGYWQCMQAVIPFMKNNAAGGRIILISSVHSKRPTDFDAVYSMTKGGIRMLGREAAIELAKYGITVNTIEPGQIDVGVQSARESRPIGPAVSNPDAARPVRPKRDIRKKFPLGRVGKPLDVARLVCFIASEESEFMTGSAIRLDGGSMLL</sequence>
<dbReference type="PRINTS" id="PR00081">
    <property type="entry name" value="GDHRDH"/>
</dbReference>
<dbReference type="SUPFAM" id="SSF51735">
    <property type="entry name" value="NAD(P)-binding Rossmann-fold domains"/>
    <property type="match status" value="1"/>
</dbReference>
<dbReference type="FunFam" id="3.40.50.720:FF:000084">
    <property type="entry name" value="Short-chain dehydrogenase reductase"/>
    <property type="match status" value="1"/>
</dbReference>
<gene>
    <name evidence="3" type="ORF">BBD42_19610</name>
</gene>
<dbReference type="InterPro" id="IPR036291">
    <property type="entry name" value="NAD(P)-bd_dom_sf"/>
</dbReference>
<organism evidence="3">
    <name type="scientific">Paenibacillus sp. BIHB 4019</name>
    <dbReference type="NCBI Taxonomy" id="1870819"/>
    <lineage>
        <taxon>Bacteria</taxon>
        <taxon>Bacillati</taxon>
        <taxon>Bacillota</taxon>
        <taxon>Bacilli</taxon>
        <taxon>Bacillales</taxon>
        <taxon>Paenibacillaceae</taxon>
        <taxon>Paenibacillus</taxon>
    </lineage>
</organism>
<dbReference type="GO" id="GO:0008206">
    <property type="term" value="P:bile acid metabolic process"/>
    <property type="evidence" value="ECO:0007669"/>
    <property type="project" value="UniProtKB-ARBA"/>
</dbReference>
<dbReference type="InterPro" id="IPR002347">
    <property type="entry name" value="SDR_fam"/>
</dbReference>
<name>A0A1B2DL55_9BACL</name>
<comment type="similarity">
    <text evidence="1">Belongs to the short-chain dehydrogenases/reductases (SDR) family.</text>
</comment>
<dbReference type="PANTHER" id="PTHR43639:SF1">
    <property type="entry name" value="SHORT-CHAIN DEHYDROGENASE_REDUCTASE FAMILY PROTEIN"/>
    <property type="match status" value="1"/>
</dbReference>
<accession>A0A1B2DL55</accession>
<evidence type="ECO:0000256" key="1">
    <source>
        <dbReference type="ARBA" id="ARBA00006484"/>
    </source>
</evidence>
<dbReference type="PRINTS" id="PR00080">
    <property type="entry name" value="SDRFAMILY"/>
</dbReference>
<protein>
    <submittedName>
        <fullName evidence="3">Short-chain dehydrogenase</fullName>
    </submittedName>
</protein>
<dbReference type="Pfam" id="PF13561">
    <property type="entry name" value="adh_short_C2"/>
    <property type="match status" value="1"/>
</dbReference>
<dbReference type="GO" id="GO:0016491">
    <property type="term" value="F:oxidoreductase activity"/>
    <property type="evidence" value="ECO:0007669"/>
    <property type="project" value="UniProtKB-KW"/>
</dbReference>
<dbReference type="AlphaFoldDB" id="A0A1B2DL55"/>
<reference evidence="3" key="1">
    <citation type="submission" date="2016-08" db="EMBL/GenBank/DDBJ databases">
        <title>Complete Genome Seqeunce of Paenibacillus sp. BIHB 4019 from tea rhizoplane.</title>
        <authorList>
            <person name="Thakur R."/>
            <person name="Swarnkar M.K."/>
            <person name="Gulati A."/>
        </authorList>
    </citation>
    <scope>NUCLEOTIDE SEQUENCE [LARGE SCALE GENOMIC DNA]</scope>
    <source>
        <strain evidence="3">BIHB4019</strain>
    </source>
</reference>
<dbReference type="RefSeq" id="WP_099519572.1">
    <property type="nucleotide sequence ID" value="NZ_CP016808.1"/>
</dbReference>
<proteinExistence type="inferred from homology"/>
<dbReference type="EMBL" id="CP016808">
    <property type="protein sequence ID" value="ANY68432.1"/>
    <property type="molecule type" value="Genomic_DNA"/>
</dbReference>
<evidence type="ECO:0000256" key="2">
    <source>
        <dbReference type="ARBA" id="ARBA00023002"/>
    </source>
</evidence>
<keyword evidence="2" id="KW-0560">Oxidoreductase</keyword>
<dbReference type="CDD" id="cd05233">
    <property type="entry name" value="SDR_c"/>
    <property type="match status" value="1"/>
</dbReference>